<protein>
    <recommendedName>
        <fullName evidence="5 7">Uronate isomerase</fullName>
        <ecNumber evidence="4 7">5.3.1.12</ecNumber>
    </recommendedName>
    <alternativeName>
        <fullName evidence="7">Glucuronate isomerase</fullName>
    </alternativeName>
    <alternativeName>
        <fullName evidence="7">Uronic isomerase</fullName>
    </alternativeName>
</protein>
<dbReference type="Gene3D" id="1.10.2020.10">
    <property type="entry name" value="uronate isomerase, domain 2, chain A"/>
    <property type="match status" value="1"/>
</dbReference>
<evidence type="ECO:0000313" key="9">
    <source>
        <dbReference type="Proteomes" id="UP001321492"/>
    </source>
</evidence>
<dbReference type="InterPro" id="IPR003766">
    <property type="entry name" value="Uronate_isomerase"/>
</dbReference>
<accession>A0ABT7AMZ5</accession>
<evidence type="ECO:0000256" key="7">
    <source>
        <dbReference type="HAMAP-Rule" id="MF_00675"/>
    </source>
</evidence>
<evidence type="ECO:0000256" key="5">
    <source>
        <dbReference type="ARBA" id="ARBA00020555"/>
    </source>
</evidence>
<dbReference type="Gene3D" id="3.20.20.140">
    <property type="entry name" value="Metal-dependent hydrolases"/>
    <property type="match status" value="1"/>
</dbReference>
<comment type="pathway">
    <text evidence="2 7">Carbohydrate metabolism; pentose and glucuronate interconversion.</text>
</comment>
<organism evidence="8 9">
    <name type="scientific">Chelatococcus albus</name>
    <dbReference type="NCBI Taxonomy" id="3047466"/>
    <lineage>
        <taxon>Bacteria</taxon>
        <taxon>Pseudomonadati</taxon>
        <taxon>Pseudomonadota</taxon>
        <taxon>Alphaproteobacteria</taxon>
        <taxon>Hyphomicrobiales</taxon>
        <taxon>Chelatococcaceae</taxon>
        <taxon>Chelatococcus</taxon>
    </lineage>
</organism>
<evidence type="ECO:0000256" key="1">
    <source>
        <dbReference type="ARBA" id="ARBA00001165"/>
    </source>
</evidence>
<keyword evidence="9" id="KW-1185">Reference proteome</keyword>
<dbReference type="InterPro" id="IPR032466">
    <property type="entry name" value="Metal_Hydrolase"/>
</dbReference>
<comment type="similarity">
    <text evidence="3 7">Belongs to the metallo-dependent hydrolases superfamily. Uronate isomerase family.</text>
</comment>
<reference evidence="8 9" key="1">
    <citation type="submission" date="2023-05" db="EMBL/GenBank/DDBJ databases">
        <title>Chelatococcus sp. nov., a moderately thermophilic bacterium isolated from hot spring microbial mat.</title>
        <authorList>
            <person name="Hu C.-J."/>
            <person name="Li W.-J."/>
        </authorList>
    </citation>
    <scope>NUCLEOTIDE SEQUENCE [LARGE SCALE GENOMIC DNA]</scope>
    <source>
        <strain evidence="8 9">SYSU G07232</strain>
    </source>
</reference>
<dbReference type="GO" id="GO:0008880">
    <property type="term" value="F:glucuronate isomerase activity"/>
    <property type="evidence" value="ECO:0007669"/>
    <property type="project" value="UniProtKB-EC"/>
</dbReference>
<dbReference type="PANTHER" id="PTHR30068:SF4">
    <property type="entry name" value="URONATE ISOMERASE"/>
    <property type="match status" value="1"/>
</dbReference>
<dbReference type="RefSeq" id="WP_283742180.1">
    <property type="nucleotide sequence ID" value="NZ_JASJEV010000019.1"/>
</dbReference>
<evidence type="ECO:0000256" key="3">
    <source>
        <dbReference type="ARBA" id="ARBA00008397"/>
    </source>
</evidence>
<dbReference type="PANTHER" id="PTHR30068">
    <property type="entry name" value="URONATE ISOMERASE"/>
    <property type="match status" value="1"/>
</dbReference>
<evidence type="ECO:0000256" key="2">
    <source>
        <dbReference type="ARBA" id="ARBA00004892"/>
    </source>
</evidence>
<evidence type="ECO:0000313" key="8">
    <source>
        <dbReference type="EMBL" id="MDJ1160179.1"/>
    </source>
</evidence>
<dbReference type="Pfam" id="PF02614">
    <property type="entry name" value="UxaC"/>
    <property type="match status" value="1"/>
</dbReference>
<name>A0ABT7AMZ5_9HYPH</name>
<dbReference type="Proteomes" id="UP001321492">
    <property type="component" value="Unassembled WGS sequence"/>
</dbReference>
<evidence type="ECO:0000256" key="4">
    <source>
        <dbReference type="ARBA" id="ARBA00012546"/>
    </source>
</evidence>
<comment type="catalytic activity">
    <reaction evidence="1 7">
        <text>D-glucuronate = D-fructuronate</text>
        <dbReference type="Rhea" id="RHEA:13049"/>
        <dbReference type="ChEBI" id="CHEBI:58720"/>
        <dbReference type="ChEBI" id="CHEBI:59863"/>
        <dbReference type="EC" id="5.3.1.12"/>
    </reaction>
</comment>
<proteinExistence type="inferred from homology"/>
<dbReference type="EC" id="5.3.1.12" evidence="4 7"/>
<keyword evidence="6 7" id="KW-0413">Isomerase</keyword>
<dbReference type="SUPFAM" id="SSF51556">
    <property type="entry name" value="Metallo-dependent hydrolases"/>
    <property type="match status" value="1"/>
</dbReference>
<gene>
    <name evidence="7 8" type="primary">uxaC</name>
    <name evidence="8" type="ORF">QNA08_18355</name>
</gene>
<comment type="catalytic activity">
    <reaction evidence="7">
        <text>aldehydo-D-galacturonate = keto-D-tagaturonate</text>
        <dbReference type="Rhea" id="RHEA:27702"/>
        <dbReference type="ChEBI" id="CHEBI:12952"/>
        <dbReference type="ChEBI" id="CHEBI:17886"/>
    </reaction>
</comment>
<sequence>MSLIHEDRLFPADAAARAVARRLYASVKDLPIVSPHGHTDPAWYAQNAAFADPAALLVVPDHYIFRMLYSQGVRLEDLGIATVDGTPVEADPRAIWRRFAAHYHLFRGTPTRLWLDHTFATLFDLDVRLSERTADLYYDHIAERLARPEYRPRALFDRFNIEVIATTESPLDDLRHHAAIRASGWNGRVVTAYRPDPVVDPDFAGFRDNVRALGEITGCDVGTFAGYLEAHRRRRAYFKEFGATSTDHGHPTARTADLSPVETEALYARVMGGSATAEDAELFRAQMLTEMAAMSLDDGLVMQIHPGSARNHNPRLLARFGRDKGADIPTRTDYVGALKPLLDRFGNERALTVIVFTLDETTYARELAPLAGHYPALRLGPAWWFHDSPEGMRRFREQTTETAGFYNTVGFNDDTRAFPSIPARHDVARRIDCAFLAELVVGHRLDEDEAHELAHDLAYRLAKEAYKL</sequence>
<comment type="caution">
    <text evidence="8">The sequence shown here is derived from an EMBL/GenBank/DDBJ whole genome shotgun (WGS) entry which is preliminary data.</text>
</comment>
<dbReference type="HAMAP" id="MF_00675">
    <property type="entry name" value="UxaC"/>
    <property type="match status" value="1"/>
</dbReference>
<dbReference type="EMBL" id="JASJEV010000019">
    <property type="protein sequence ID" value="MDJ1160179.1"/>
    <property type="molecule type" value="Genomic_DNA"/>
</dbReference>
<dbReference type="NCBIfam" id="NF002794">
    <property type="entry name" value="PRK02925.1"/>
    <property type="match status" value="1"/>
</dbReference>
<evidence type="ECO:0000256" key="6">
    <source>
        <dbReference type="ARBA" id="ARBA00023235"/>
    </source>
</evidence>